<feature type="region of interest" description="Disordered" evidence="1">
    <location>
        <begin position="46"/>
        <end position="74"/>
    </location>
</feature>
<dbReference type="VEuPathDB" id="FungiDB:HGUI_01815"/>
<dbReference type="AlphaFoldDB" id="A0A1L0CXP8"/>
<keyword evidence="3" id="KW-1185">Reference proteome</keyword>
<proteinExistence type="predicted"/>
<name>A0A1L0CXP8_9ASCO</name>
<evidence type="ECO:0000313" key="3">
    <source>
        <dbReference type="Proteomes" id="UP000183365"/>
    </source>
</evidence>
<organism evidence="2 3">
    <name type="scientific">Hanseniaspora guilliermondii</name>
    <dbReference type="NCBI Taxonomy" id="56406"/>
    <lineage>
        <taxon>Eukaryota</taxon>
        <taxon>Fungi</taxon>
        <taxon>Dikarya</taxon>
        <taxon>Ascomycota</taxon>
        <taxon>Saccharomycotina</taxon>
        <taxon>Saccharomycetes</taxon>
        <taxon>Saccharomycodales</taxon>
        <taxon>Saccharomycodaceae</taxon>
        <taxon>Hanseniaspora</taxon>
    </lineage>
</organism>
<evidence type="ECO:0000313" key="2">
    <source>
        <dbReference type="EMBL" id="SGZ39615.1"/>
    </source>
</evidence>
<dbReference type="EMBL" id="FQNF01000027">
    <property type="protein sequence ID" value="SGZ39615.1"/>
    <property type="molecule type" value="Genomic_DNA"/>
</dbReference>
<dbReference type="OrthoDB" id="3973349at2759"/>
<feature type="compositionally biased region" description="Polar residues" evidence="1">
    <location>
        <begin position="1"/>
        <end position="10"/>
    </location>
</feature>
<reference evidence="3" key="1">
    <citation type="submission" date="2016-11" db="EMBL/GenBank/DDBJ databases">
        <authorList>
            <person name="Guldener U."/>
        </authorList>
    </citation>
    <scope>NUCLEOTIDE SEQUENCE [LARGE SCALE GENOMIC DNA]</scope>
</reference>
<gene>
    <name evidence="2" type="ORF">HGUI_01815</name>
</gene>
<evidence type="ECO:0000256" key="1">
    <source>
        <dbReference type="SAM" id="MobiDB-lite"/>
    </source>
</evidence>
<sequence>MNNYLHTPQKNLYGDNGHEHSNYINTPPSSVTKKLFNSFKNKRHSTHSFFLKKPKKNTNADNDKSPKKKLPTPLNLVKPEKTSQLYETNIVNKKLNFGLHTLDNDIQDFETNQSFLLDKSILSSNNNVTLMSAVDTFADKSSSITSSKHNSKKKYNDEKCIICEESLKMFLKGEKPVEIDGQGLAHYECYLMKDELQSSNLSNIQGPDESNIILAGDLSFKQPQVITTPFNASNSFTEKTELPCHSQGSLLTPVNQIVPTKDISENGFQKEAIKTTHQKMKKYSTIDINADFDVCILPQFYKVDLDLNSKSPLTISHVLKLNNKRDYTTLKDNRNLKTSDLNESLEKSLIKDMSDQFIRLFPEVFEDYDLNKILINMIDFVEMSFSDDNYIHFIIILDSAMDKVFLMSLDGEYSTVLKFDSFYKVIRLEESILVYSTSLDSPEISIRQPQSANDFSGIMDMGFSLDKWFHILKWRIAHKTIQVHVSSFATNLFEAIEYSDCCLSLHSYIDYVVETLPSDIMSKIVGIANQQYLDLSFIMPTLINSKSNWAKPSSSKLLSNDNEQPSYVCIAISTSTDISTLITELVKTYNDDTKLAFIRAQPDGSFSYIGFVDKNWDGLSEMEFCEEIQKHVLDFDNMFMKLHNLFTMNAIEKNDFVELKLFNDQPIENLGKCFQKLMKEYTGINIYNYQIIENVEDNSVSDNLEEYMEQTYQFTNNYSSFKLPSKDLDDDYIKNMVFYQNTYKKFVNLEIKINPIFESCVEFKNLENLYGQKVLIENSESIKSINLKLRNEPNCKLLLLDLEIINKKQFADMLSSIDKKNSLIMNDDVFFLLFKVDNHVEYYSSNSVSFDIRNIEDINSRFAGTPELSPVAKRLILDSEAEKDYEDTESDDSSTIDLFITTPITTNKEPLYLLREIELQLISIVDSIFFSSNKKMEKSERIDIINYYYTIFFSYSKNIDIKNSNVNFGYESISEYIDIVFEILLSNDKFKIEMLYEMMRYQYRGYIGQIA</sequence>
<dbReference type="Proteomes" id="UP000183365">
    <property type="component" value="Unassembled WGS sequence"/>
</dbReference>
<feature type="region of interest" description="Disordered" evidence="1">
    <location>
        <begin position="1"/>
        <end position="27"/>
    </location>
</feature>
<accession>A0A1L0CXP8</accession>
<feature type="compositionally biased region" description="Basic residues" evidence="1">
    <location>
        <begin position="46"/>
        <end position="56"/>
    </location>
</feature>
<protein>
    <submittedName>
        <fullName evidence="2">Uncharacterized protein</fullName>
    </submittedName>
</protein>